<reference evidence="1 2" key="1">
    <citation type="submission" date="2019-09" db="EMBL/GenBank/DDBJ databases">
        <title>Genome sequence of Adhaeribacter sp. M2.</title>
        <authorList>
            <person name="Srinivasan S."/>
        </authorList>
    </citation>
    <scope>NUCLEOTIDE SEQUENCE [LARGE SCALE GENOMIC DNA]</scope>
    <source>
        <strain evidence="1 2">M2</strain>
    </source>
</reference>
<dbReference type="EMBL" id="VTWT01000001">
    <property type="protein sequence ID" value="KAA9345523.1"/>
    <property type="molecule type" value="Genomic_DNA"/>
</dbReference>
<comment type="caution">
    <text evidence="1">The sequence shown here is derived from an EMBL/GenBank/DDBJ whole genome shotgun (WGS) entry which is preliminary data.</text>
</comment>
<evidence type="ECO:0000313" key="1">
    <source>
        <dbReference type="EMBL" id="KAA9345523.1"/>
    </source>
</evidence>
<gene>
    <name evidence="1" type="ORF">F0P94_00075</name>
</gene>
<accession>A0A5N1J5R1</accession>
<evidence type="ECO:0000313" key="2">
    <source>
        <dbReference type="Proteomes" id="UP000326570"/>
    </source>
</evidence>
<proteinExistence type="predicted"/>
<protein>
    <submittedName>
        <fullName evidence="1">Uncharacterized protein</fullName>
    </submittedName>
</protein>
<dbReference type="PROSITE" id="PS51257">
    <property type="entry name" value="PROKAR_LIPOPROTEIN"/>
    <property type="match status" value="1"/>
</dbReference>
<dbReference type="AlphaFoldDB" id="A0A5N1J5R1"/>
<name>A0A5N1J5R1_9BACT</name>
<sequence length="177" mass="20466">MKISLLLLISLIGISSCGTKESETQNNPREVVKKSSVQATTAVKHKILEDTSHTDFTLYWKSFRQAIIENDTAKIMALTQFPLETRGPFDGDPIVKYHKKYFPQLLSAYLKEENYLPGDTKPTSFFEQIKKTQTLEPETIQENWARIGNLEFNKISNRWRLTFAYLDYPTIEKLQGK</sequence>
<dbReference type="Proteomes" id="UP000326570">
    <property type="component" value="Unassembled WGS sequence"/>
</dbReference>
<keyword evidence="2" id="KW-1185">Reference proteome</keyword>
<organism evidence="1 2">
    <name type="scientific">Adhaeribacter soli</name>
    <dbReference type="NCBI Taxonomy" id="2607655"/>
    <lineage>
        <taxon>Bacteria</taxon>
        <taxon>Pseudomonadati</taxon>
        <taxon>Bacteroidota</taxon>
        <taxon>Cytophagia</taxon>
        <taxon>Cytophagales</taxon>
        <taxon>Hymenobacteraceae</taxon>
        <taxon>Adhaeribacter</taxon>
    </lineage>
</organism>
<dbReference type="RefSeq" id="WP_150901662.1">
    <property type="nucleotide sequence ID" value="NZ_VTWT01000001.1"/>
</dbReference>